<dbReference type="Proteomes" id="UP000304900">
    <property type="component" value="Unassembled WGS sequence"/>
</dbReference>
<reference evidence="2 3" key="1">
    <citation type="submission" date="2019-05" db="EMBL/GenBank/DDBJ databases">
        <title>Dyadobacter AR-3-8 sp. nov., isolated from arctic soil.</title>
        <authorList>
            <person name="Chaudhary D.K."/>
        </authorList>
    </citation>
    <scope>NUCLEOTIDE SEQUENCE [LARGE SCALE GENOMIC DNA]</scope>
    <source>
        <strain evidence="2 3">AR-3-8</strain>
    </source>
</reference>
<proteinExistence type="predicted"/>
<feature type="transmembrane region" description="Helical" evidence="1">
    <location>
        <begin position="504"/>
        <end position="524"/>
    </location>
</feature>
<evidence type="ECO:0000256" key="1">
    <source>
        <dbReference type="SAM" id="Phobius"/>
    </source>
</evidence>
<keyword evidence="3" id="KW-1185">Reference proteome</keyword>
<dbReference type="OrthoDB" id="1432372at2"/>
<keyword evidence="1" id="KW-0472">Membrane</keyword>
<feature type="transmembrane region" description="Helical" evidence="1">
    <location>
        <begin position="478"/>
        <end position="497"/>
    </location>
</feature>
<dbReference type="EMBL" id="SZVO01000009">
    <property type="protein sequence ID" value="TKT90613.1"/>
    <property type="molecule type" value="Genomic_DNA"/>
</dbReference>
<feature type="transmembrane region" description="Helical" evidence="1">
    <location>
        <begin position="199"/>
        <end position="226"/>
    </location>
</feature>
<organism evidence="2 3">
    <name type="scientific">Dyadobacter frigoris</name>
    <dbReference type="NCBI Taxonomy" id="2576211"/>
    <lineage>
        <taxon>Bacteria</taxon>
        <taxon>Pseudomonadati</taxon>
        <taxon>Bacteroidota</taxon>
        <taxon>Cytophagia</taxon>
        <taxon>Cytophagales</taxon>
        <taxon>Spirosomataceae</taxon>
        <taxon>Dyadobacter</taxon>
    </lineage>
</organism>
<dbReference type="AlphaFoldDB" id="A0A4V6BJ48"/>
<accession>A0A4V6BJ48</accession>
<feature type="transmembrane region" description="Helical" evidence="1">
    <location>
        <begin position="21"/>
        <end position="46"/>
    </location>
</feature>
<protein>
    <recommendedName>
        <fullName evidence="4">O-antigen ligase family protein</fullName>
    </recommendedName>
</protein>
<keyword evidence="1" id="KW-0812">Transmembrane</keyword>
<name>A0A4V6BJ48_9BACT</name>
<comment type="caution">
    <text evidence="2">The sequence shown here is derived from an EMBL/GenBank/DDBJ whole genome shotgun (WGS) entry which is preliminary data.</text>
</comment>
<evidence type="ECO:0008006" key="4">
    <source>
        <dbReference type="Google" id="ProtNLM"/>
    </source>
</evidence>
<feature type="transmembrane region" description="Helical" evidence="1">
    <location>
        <begin position="61"/>
        <end position="79"/>
    </location>
</feature>
<dbReference type="RefSeq" id="WP_137341781.1">
    <property type="nucleotide sequence ID" value="NZ_BSQH01000002.1"/>
</dbReference>
<feature type="transmembrane region" description="Helical" evidence="1">
    <location>
        <begin position="125"/>
        <end position="147"/>
    </location>
</feature>
<feature type="transmembrane region" description="Helical" evidence="1">
    <location>
        <begin position="168"/>
        <end position="193"/>
    </location>
</feature>
<evidence type="ECO:0000313" key="3">
    <source>
        <dbReference type="Proteomes" id="UP000304900"/>
    </source>
</evidence>
<feature type="transmembrane region" description="Helical" evidence="1">
    <location>
        <begin position="86"/>
        <end position="105"/>
    </location>
</feature>
<evidence type="ECO:0000313" key="2">
    <source>
        <dbReference type="EMBL" id="TKT90613.1"/>
    </source>
</evidence>
<keyword evidence="1" id="KW-1133">Transmembrane helix</keyword>
<gene>
    <name evidence="2" type="ORF">FDK13_20025</name>
</gene>
<sequence length="555" mass="63729">MISSLKGFDWEKWRSYADWKLLILLVFFLNVKLAVKIPVIVLIYIWQFDFRFGFRLKNSRLPLFYLLALLIPIAGLAFNKSYLNPNYAAVFLTGIFFWILCILAIHQVKLSVESHQTETIHHTLLLFFIINAVFSAGNLLVIIWNTSELNPYTYQGQFQKYFISTGDYIKGITFDTSVTNAVINAFGVIYFLVRKQVAMLLACMVCLLLTGSNFINILLLLIFLYLFILKSNRDQKSMILACLMFLVVFMAKVSPQNNRYVAETFKDTFDKDTVFHYPDKTVILPIAQRPDSVLNSEERKIKTATLFLDSLSLAAALEEKEKHPLVSQKPIIRTEQGTIVMPQADIHSATYQSLKVPLAPQKPLQHFISLHKRWLPISSNAIAVPTLPGKATALIQTLKFYSQHPARIFLGDGMGNFSSKLAFRVSGLSIAGGFPKRYDYISNNFMQNHLDLYLNFFSKRADYHSLTNSPFSVYDQLMSEYGLTGLISFLIFYWLFFARHYKKLTYGIPILLLVTAVLFVDYWFEQLSILVLFELLLLLNIKETNPENSKVYGHV</sequence>